<gene>
    <name evidence="4" type="ORF">LzC2_40290</name>
</gene>
<accession>A0ABX1VJ19</accession>
<dbReference type="Pfam" id="PF13579">
    <property type="entry name" value="Glyco_trans_4_4"/>
    <property type="match status" value="1"/>
</dbReference>
<evidence type="ECO:0000259" key="2">
    <source>
        <dbReference type="Pfam" id="PF00534"/>
    </source>
</evidence>
<proteinExistence type="predicted"/>
<feature type="domain" description="Glycosyltransferase subfamily 4-like N-terminal" evidence="3">
    <location>
        <begin position="83"/>
        <end position="251"/>
    </location>
</feature>
<dbReference type="EMBL" id="WTPX01000232">
    <property type="protein sequence ID" value="NNJ27918.1"/>
    <property type="molecule type" value="Genomic_DNA"/>
</dbReference>
<dbReference type="Proteomes" id="UP000609651">
    <property type="component" value="Unassembled WGS sequence"/>
</dbReference>
<evidence type="ECO:0000256" key="1">
    <source>
        <dbReference type="SAM" id="MobiDB-lite"/>
    </source>
</evidence>
<reference evidence="4 5" key="1">
    <citation type="journal article" date="2020" name="Syst. Appl. Microbiol.">
        <title>Alienimonas chondri sp. nov., a novel planctomycete isolated from the biofilm of the red alga Chondrus crispus.</title>
        <authorList>
            <person name="Vitorino I."/>
            <person name="Albuquerque L."/>
            <person name="Wiegand S."/>
            <person name="Kallscheuer N."/>
            <person name="da Costa M.S."/>
            <person name="Lobo-da-Cunha A."/>
            <person name="Jogler C."/>
            <person name="Lage O.M."/>
        </authorList>
    </citation>
    <scope>NUCLEOTIDE SEQUENCE [LARGE SCALE GENOMIC DNA]</scope>
    <source>
        <strain evidence="4 5">LzC2</strain>
    </source>
</reference>
<organism evidence="4 5">
    <name type="scientific">Alienimonas chondri</name>
    <dbReference type="NCBI Taxonomy" id="2681879"/>
    <lineage>
        <taxon>Bacteria</taxon>
        <taxon>Pseudomonadati</taxon>
        <taxon>Planctomycetota</taxon>
        <taxon>Planctomycetia</taxon>
        <taxon>Planctomycetales</taxon>
        <taxon>Planctomycetaceae</taxon>
        <taxon>Alienimonas</taxon>
    </lineage>
</organism>
<dbReference type="Gene3D" id="3.40.50.2000">
    <property type="entry name" value="Glycogen Phosphorylase B"/>
    <property type="match status" value="2"/>
</dbReference>
<evidence type="ECO:0008006" key="6">
    <source>
        <dbReference type="Google" id="ProtNLM"/>
    </source>
</evidence>
<dbReference type="PANTHER" id="PTHR12526">
    <property type="entry name" value="GLYCOSYLTRANSFERASE"/>
    <property type="match status" value="1"/>
</dbReference>
<evidence type="ECO:0000259" key="3">
    <source>
        <dbReference type="Pfam" id="PF13579"/>
    </source>
</evidence>
<evidence type="ECO:0000313" key="4">
    <source>
        <dbReference type="EMBL" id="NNJ27918.1"/>
    </source>
</evidence>
<sequence>MSVDRCVPPFPGTAVTAKSPGMWNARRLRYEFAVRPAVGAARPRVLFLNRSYRPDAEATGQLLTELTEDLAADSPDGPNGHPAGGWRVTVICGRPNANPEGLPAKTGMTLWRGVTVRRIGHTRLAGEAKRSLALRAIDYSTFLLSALWRGVLTPRVDVVVAETDPFPLAIVGRLLAWRHRARFVIHAQDVHPELGVALGVLRNGPLVRIVRGAMHVAARSADGVVTLSTDMRKTFLKIGVPADRIAVLPNWADADAVRPVRHGNRFRLEHGLGEPGAPGSKFVVMHSGNMGRTQRLEDVLAAAARLADDPRIVFLLVGGGAAEAGLKAGAKRLGLTNLRFLPYQPKSTLGESLSAADLHLICTDARVIPYLMPSKLYGVLAVGAPALCVAPAGSEMAATVTGAGAGDADETFDDRQSDRCGWTVEPGDVTALAETIAAAATLPRGELRDLGDAGRRLAEERFSRAAVTPRFSAALRAVTEGESPAKAARFVPPPAAPETLPLCDPSEAETLPARQAA</sequence>
<feature type="region of interest" description="Disordered" evidence="1">
    <location>
        <begin position="482"/>
        <end position="517"/>
    </location>
</feature>
<dbReference type="InterPro" id="IPR028098">
    <property type="entry name" value="Glyco_trans_4-like_N"/>
</dbReference>
<name>A0ABX1VJ19_9PLAN</name>
<dbReference type="InterPro" id="IPR001296">
    <property type="entry name" value="Glyco_trans_1"/>
</dbReference>
<dbReference type="SUPFAM" id="SSF53756">
    <property type="entry name" value="UDP-Glycosyltransferase/glycogen phosphorylase"/>
    <property type="match status" value="1"/>
</dbReference>
<keyword evidence="5" id="KW-1185">Reference proteome</keyword>
<evidence type="ECO:0000313" key="5">
    <source>
        <dbReference type="Proteomes" id="UP000609651"/>
    </source>
</evidence>
<dbReference type="Pfam" id="PF00534">
    <property type="entry name" value="Glycos_transf_1"/>
    <property type="match status" value="1"/>
</dbReference>
<dbReference type="PANTHER" id="PTHR12526:SF638">
    <property type="entry name" value="SPORE COAT PROTEIN SA"/>
    <property type="match status" value="1"/>
</dbReference>
<dbReference type="CDD" id="cd03794">
    <property type="entry name" value="GT4_WbuB-like"/>
    <property type="match status" value="1"/>
</dbReference>
<protein>
    <recommendedName>
        <fullName evidence="6">Glycosyltransferase WbuB</fullName>
    </recommendedName>
</protein>
<comment type="caution">
    <text evidence="4">The sequence shown here is derived from an EMBL/GenBank/DDBJ whole genome shotgun (WGS) entry which is preliminary data.</text>
</comment>
<feature type="domain" description="Glycosyl transferase family 1" evidence="2">
    <location>
        <begin position="276"/>
        <end position="455"/>
    </location>
</feature>